<dbReference type="InterPro" id="IPR002864">
    <property type="entry name" value="Acyl-ACP_thioesterase_NHD"/>
</dbReference>
<dbReference type="Gene3D" id="3.10.129.10">
    <property type="entry name" value="Hotdog Thioesterase"/>
    <property type="match status" value="1"/>
</dbReference>
<dbReference type="AlphaFoldDB" id="A0A9D1NQY8"/>
<protein>
    <recommendedName>
        <fullName evidence="5">Acyl-ACP thioesterase</fullName>
    </recommendedName>
</protein>
<dbReference type="CDD" id="cd00586">
    <property type="entry name" value="4HBT"/>
    <property type="match status" value="1"/>
</dbReference>
<sequence length="241" mass="26914">MVFSEKVKFPFRGLETDRLVGGRAILESLENAAGSHADSLGDGYSPEGGSGTVWLLLDWKLSVIRRPRYGEELLVTTWSHGMERCYGSRYFELLDGDGRITAAAASKWVLIDRASWSPARIGEEQAASYQSEPERPVCIDPTLTRLRPPESYGLVTRCVPKRGDFDCLGHVHNTCYLDLAYEGLPESVYSLRPFDNIRISYKKEIRPGQSLLLGYSCRDGRHTVAITGEETGVLHAIIEME</sequence>
<evidence type="ECO:0000313" key="3">
    <source>
        <dbReference type="EMBL" id="HIV10683.1"/>
    </source>
</evidence>
<feature type="domain" description="Acyl-ACP thioesterase-like C-terminal" evidence="2">
    <location>
        <begin position="157"/>
        <end position="212"/>
    </location>
</feature>
<reference evidence="3" key="1">
    <citation type="submission" date="2020-10" db="EMBL/GenBank/DDBJ databases">
        <authorList>
            <person name="Gilroy R."/>
        </authorList>
    </citation>
    <scope>NUCLEOTIDE SEQUENCE</scope>
    <source>
        <strain evidence="3">1370</strain>
    </source>
</reference>
<dbReference type="SUPFAM" id="SSF54637">
    <property type="entry name" value="Thioesterase/thiol ester dehydrase-isomerase"/>
    <property type="match status" value="2"/>
</dbReference>
<evidence type="ECO:0000313" key="4">
    <source>
        <dbReference type="Proteomes" id="UP000823960"/>
    </source>
</evidence>
<evidence type="ECO:0008006" key="5">
    <source>
        <dbReference type="Google" id="ProtNLM"/>
    </source>
</evidence>
<dbReference type="Pfam" id="PF20791">
    <property type="entry name" value="Acyl-ACP_TE_C"/>
    <property type="match status" value="1"/>
</dbReference>
<dbReference type="Pfam" id="PF01643">
    <property type="entry name" value="Acyl-ACP_TE"/>
    <property type="match status" value="1"/>
</dbReference>
<name>A0A9D1NQY8_9FIRM</name>
<dbReference type="Proteomes" id="UP000823960">
    <property type="component" value="Unassembled WGS sequence"/>
</dbReference>
<proteinExistence type="predicted"/>
<dbReference type="EMBL" id="DVOL01000042">
    <property type="protein sequence ID" value="HIV10683.1"/>
    <property type="molecule type" value="Genomic_DNA"/>
</dbReference>
<reference evidence="3" key="2">
    <citation type="journal article" date="2021" name="PeerJ">
        <title>Extensive microbial diversity within the chicken gut microbiome revealed by metagenomics and culture.</title>
        <authorList>
            <person name="Gilroy R."/>
            <person name="Ravi A."/>
            <person name="Getino M."/>
            <person name="Pursley I."/>
            <person name="Horton D.L."/>
            <person name="Alikhan N.F."/>
            <person name="Baker D."/>
            <person name="Gharbi K."/>
            <person name="Hall N."/>
            <person name="Watson M."/>
            <person name="Adriaenssens E.M."/>
            <person name="Foster-Nyarko E."/>
            <person name="Jarju S."/>
            <person name="Secka A."/>
            <person name="Antonio M."/>
            <person name="Oren A."/>
            <person name="Chaudhuri R.R."/>
            <person name="La Ragione R."/>
            <person name="Hildebrand F."/>
            <person name="Pallen M.J."/>
        </authorList>
    </citation>
    <scope>NUCLEOTIDE SEQUENCE</scope>
    <source>
        <strain evidence="3">1370</strain>
    </source>
</reference>
<dbReference type="GO" id="GO:0016790">
    <property type="term" value="F:thiolester hydrolase activity"/>
    <property type="evidence" value="ECO:0007669"/>
    <property type="project" value="InterPro"/>
</dbReference>
<accession>A0A9D1NQY8</accession>
<dbReference type="GO" id="GO:0006633">
    <property type="term" value="P:fatty acid biosynthetic process"/>
    <property type="evidence" value="ECO:0007669"/>
    <property type="project" value="InterPro"/>
</dbReference>
<feature type="domain" description="Acyl-ACP thioesterase N-terminal hotdog" evidence="1">
    <location>
        <begin position="3"/>
        <end position="129"/>
    </location>
</feature>
<evidence type="ECO:0000259" key="2">
    <source>
        <dbReference type="Pfam" id="PF20791"/>
    </source>
</evidence>
<dbReference type="InterPro" id="IPR029069">
    <property type="entry name" value="HotDog_dom_sf"/>
</dbReference>
<evidence type="ECO:0000259" key="1">
    <source>
        <dbReference type="Pfam" id="PF01643"/>
    </source>
</evidence>
<dbReference type="InterPro" id="IPR049427">
    <property type="entry name" value="Acyl-ACP_TE_C"/>
</dbReference>
<comment type="caution">
    <text evidence="3">The sequence shown here is derived from an EMBL/GenBank/DDBJ whole genome shotgun (WGS) entry which is preliminary data.</text>
</comment>
<organism evidence="3 4">
    <name type="scientific">Candidatus Faeciplasma avium</name>
    <dbReference type="NCBI Taxonomy" id="2840798"/>
    <lineage>
        <taxon>Bacteria</taxon>
        <taxon>Bacillati</taxon>
        <taxon>Bacillota</taxon>
        <taxon>Clostridia</taxon>
        <taxon>Eubacteriales</taxon>
        <taxon>Oscillospiraceae</taxon>
        <taxon>Oscillospiraceae incertae sedis</taxon>
        <taxon>Candidatus Faeciplasma</taxon>
    </lineage>
</organism>
<gene>
    <name evidence="3" type="ORF">IAD28_03175</name>
</gene>